<dbReference type="GO" id="GO:0034194">
    <property type="term" value="P:D-galactonate catabolic process"/>
    <property type="evidence" value="ECO:0007669"/>
    <property type="project" value="InterPro"/>
</dbReference>
<evidence type="ECO:0000313" key="1">
    <source>
        <dbReference type="EMBL" id="MBK6008860.1"/>
    </source>
</evidence>
<dbReference type="InterPro" id="IPR007729">
    <property type="entry name" value="DGOK"/>
</dbReference>
<reference evidence="1" key="2">
    <citation type="submission" date="2021-01" db="EMBL/GenBank/DDBJ databases">
        <authorList>
            <person name="Kang M."/>
        </authorList>
    </citation>
    <scope>NUCLEOTIDE SEQUENCE</scope>
    <source>
        <strain evidence="1">KACC 17527</strain>
    </source>
</reference>
<dbReference type="GO" id="GO:0008671">
    <property type="term" value="F:2-dehydro-3-deoxygalactonokinase activity"/>
    <property type="evidence" value="ECO:0007669"/>
    <property type="project" value="InterPro"/>
</dbReference>
<proteinExistence type="predicted"/>
<name>A0A934TXN6_9BURK</name>
<dbReference type="InterPro" id="IPR042257">
    <property type="entry name" value="DGOK_C"/>
</dbReference>
<reference evidence="1" key="1">
    <citation type="journal article" date="2012" name="J. Microbiol. Biotechnol.">
        <title>Ramlibacter ginsenosidimutans sp. nov., with ginsenoside-converting activity.</title>
        <authorList>
            <person name="Wang L."/>
            <person name="An D.S."/>
            <person name="Kim S.G."/>
            <person name="Jin F.X."/>
            <person name="Kim S.C."/>
            <person name="Lee S.T."/>
            <person name="Im W.T."/>
        </authorList>
    </citation>
    <scope>NUCLEOTIDE SEQUENCE</scope>
    <source>
        <strain evidence="1">KACC 17527</strain>
    </source>
</reference>
<accession>A0A934TXN6</accession>
<dbReference type="AlphaFoldDB" id="A0A934TXN6"/>
<protein>
    <submittedName>
        <fullName evidence="1">2-dehydro-3-deoxygalactonokinase</fullName>
    </submittedName>
</protein>
<dbReference type="Proteomes" id="UP000630528">
    <property type="component" value="Unassembled WGS sequence"/>
</dbReference>
<dbReference type="CDD" id="cd24012">
    <property type="entry name" value="ASKHA_NBD_KDGal-kinase"/>
    <property type="match status" value="1"/>
</dbReference>
<comment type="caution">
    <text evidence="1">The sequence shown here is derived from an EMBL/GenBank/DDBJ whole genome shotgun (WGS) entry which is preliminary data.</text>
</comment>
<dbReference type="RefSeq" id="WP_201176814.1">
    <property type="nucleotide sequence ID" value="NZ_JAEPWM010000012.1"/>
</dbReference>
<gene>
    <name evidence="1" type="ORF">JJB11_22415</name>
</gene>
<dbReference type="Pfam" id="PF05035">
    <property type="entry name" value="DGOK"/>
    <property type="match status" value="1"/>
</dbReference>
<dbReference type="Gene3D" id="3.30.420.310">
    <property type="entry name" value="2-keto-3-deoxy-galactonokinase, C-terminal domain"/>
    <property type="match status" value="1"/>
</dbReference>
<sequence length="295" mass="31431">MRSLVAVDWGTTSLRAARIAPDGAVLEERAAPRGILSVPPGGFPSVLQETCGDWLADPAALCLVSGMAGSRQGWREAPYCACPAGFGEIARSLCWIEPDRIAVVPGLSCEARGVPDVMRGEEVQVFGALELLPARAARIVLPGTHSKWVEVADARVQSFATFMSGEFYALLRQHSILARTLPAEDGELHEDAFTRGVRHAQESGSLLHAAFSARTLALFERVPAQEMPSYLSGLVIGEELRAAAPGASELVLVGSAALTRRYALALQELGCSSRSFGAEATWRGLHALARTLENA</sequence>
<organism evidence="1 2">
    <name type="scientific">Ramlibacter ginsenosidimutans</name>
    <dbReference type="NCBI Taxonomy" id="502333"/>
    <lineage>
        <taxon>Bacteria</taxon>
        <taxon>Pseudomonadati</taxon>
        <taxon>Pseudomonadota</taxon>
        <taxon>Betaproteobacteria</taxon>
        <taxon>Burkholderiales</taxon>
        <taxon>Comamonadaceae</taxon>
        <taxon>Ramlibacter</taxon>
    </lineage>
</organism>
<keyword evidence="2" id="KW-1185">Reference proteome</keyword>
<dbReference type="InterPro" id="IPR042258">
    <property type="entry name" value="DGOK_N"/>
</dbReference>
<dbReference type="EMBL" id="JAEPWM010000012">
    <property type="protein sequence ID" value="MBK6008860.1"/>
    <property type="molecule type" value="Genomic_DNA"/>
</dbReference>
<dbReference type="Gene3D" id="3.30.420.300">
    <property type="entry name" value="2-keto-3-deoxy-galactonokinase, substrate binding domain"/>
    <property type="match status" value="1"/>
</dbReference>
<evidence type="ECO:0000313" key="2">
    <source>
        <dbReference type="Proteomes" id="UP000630528"/>
    </source>
</evidence>